<dbReference type="GO" id="GO:0032049">
    <property type="term" value="P:cardiolipin biosynthetic process"/>
    <property type="evidence" value="ECO:0007669"/>
    <property type="project" value="UniProtKB-UniRule"/>
</dbReference>
<feature type="domain" description="PLD phosphodiesterase" evidence="14">
    <location>
        <begin position="407"/>
        <end position="434"/>
    </location>
</feature>
<dbReference type="GO" id="GO:0008808">
    <property type="term" value="F:cardiolipin synthase activity"/>
    <property type="evidence" value="ECO:0007669"/>
    <property type="project" value="UniProtKB-UniRule"/>
</dbReference>
<dbReference type="Proteomes" id="UP000292685">
    <property type="component" value="Unassembled WGS sequence"/>
</dbReference>
<proteinExistence type="predicted"/>
<evidence type="ECO:0000256" key="7">
    <source>
        <dbReference type="ARBA" id="ARBA00022989"/>
    </source>
</evidence>
<keyword evidence="11" id="KW-1208">Phospholipid metabolism</keyword>
<name>A0A4Q8ADU0_9MICC</name>
<evidence type="ECO:0000259" key="14">
    <source>
        <dbReference type="PROSITE" id="PS50035"/>
    </source>
</evidence>
<reference evidence="15 16" key="1">
    <citation type="submission" date="2019-02" db="EMBL/GenBank/DDBJ databases">
        <title>Sequencing the genomes of 1000 actinobacteria strains.</title>
        <authorList>
            <person name="Klenk H.-P."/>
        </authorList>
    </citation>
    <scope>NUCLEOTIDE SEQUENCE [LARGE SCALE GENOMIC DNA]</scope>
    <source>
        <strain evidence="15 16">DSM 17364</strain>
    </source>
</reference>
<dbReference type="AlphaFoldDB" id="A0A4Q8ADU0"/>
<evidence type="ECO:0000256" key="11">
    <source>
        <dbReference type="ARBA" id="ARBA00023264"/>
    </source>
</evidence>
<organism evidence="15 16">
    <name type="scientific">Zhihengliuella halotolerans</name>
    <dbReference type="NCBI Taxonomy" id="370736"/>
    <lineage>
        <taxon>Bacteria</taxon>
        <taxon>Bacillati</taxon>
        <taxon>Actinomycetota</taxon>
        <taxon>Actinomycetes</taxon>
        <taxon>Micrococcales</taxon>
        <taxon>Micrococcaceae</taxon>
        <taxon>Zhihengliuella</taxon>
    </lineage>
</organism>
<evidence type="ECO:0000313" key="16">
    <source>
        <dbReference type="Proteomes" id="UP000292685"/>
    </source>
</evidence>
<dbReference type="GO" id="GO:0005886">
    <property type="term" value="C:plasma membrane"/>
    <property type="evidence" value="ECO:0007669"/>
    <property type="project" value="UniProtKB-SubCell"/>
</dbReference>
<dbReference type="EMBL" id="SHLA01000001">
    <property type="protein sequence ID" value="RZU62427.1"/>
    <property type="molecule type" value="Genomic_DNA"/>
</dbReference>
<keyword evidence="8" id="KW-0443">Lipid metabolism</keyword>
<evidence type="ECO:0000256" key="1">
    <source>
        <dbReference type="ARBA" id="ARBA00004651"/>
    </source>
</evidence>
<gene>
    <name evidence="15" type="ORF">EV380_2021</name>
</gene>
<evidence type="ECO:0000256" key="10">
    <source>
        <dbReference type="ARBA" id="ARBA00023209"/>
    </source>
</evidence>
<keyword evidence="3" id="KW-0444">Lipid biosynthesis</keyword>
<evidence type="ECO:0000256" key="5">
    <source>
        <dbReference type="ARBA" id="ARBA00022692"/>
    </source>
</evidence>
<keyword evidence="16" id="KW-1185">Reference proteome</keyword>
<dbReference type="InterPro" id="IPR027379">
    <property type="entry name" value="CLS_N"/>
</dbReference>
<dbReference type="SUPFAM" id="SSF56024">
    <property type="entry name" value="Phospholipase D/nuclease"/>
    <property type="match status" value="2"/>
</dbReference>
<evidence type="ECO:0000256" key="3">
    <source>
        <dbReference type="ARBA" id="ARBA00022516"/>
    </source>
</evidence>
<evidence type="ECO:0000256" key="2">
    <source>
        <dbReference type="ARBA" id="ARBA00022475"/>
    </source>
</evidence>
<feature type="domain" description="PLD phosphodiesterase" evidence="14">
    <location>
        <begin position="225"/>
        <end position="252"/>
    </location>
</feature>
<dbReference type="Pfam" id="PF13396">
    <property type="entry name" value="PLDc_N"/>
    <property type="match status" value="1"/>
</dbReference>
<dbReference type="NCBIfam" id="TIGR04265">
    <property type="entry name" value="bac_cardiolipin"/>
    <property type="match status" value="1"/>
</dbReference>
<comment type="caution">
    <text evidence="15">The sequence shown here is derived from an EMBL/GenBank/DDBJ whole genome shotgun (WGS) entry which is preliminary data.</text>
</comment>
<comment type="subcellular location">
    <subcellularLocation>
        <location evidence="1">Cell membrane</location>
        <topology evidence="1">Multi-pass membrane protein</topology>
    </subcellularLocation>
</comment>
<evidence type="ECO:0000256" key="9">
    <source>
        <dbReference type="ARBA" id="ARBA00023136"/>
    </source>
</evidence>
<evidence type="ECO:0000313" key="15">
    <source>
        <dbReference type="EMBL" id="RZU62427.1"/>
    </source>
</evidence>
<keyword evidence="5 13" id="KW-0812">Transmembrane</keyword>
<dbReference type="EC" id="2.7.8.-" evidence="12"/>
<dbReference type="PANTHER" id="PTHR21248">
    <property type="entry name" value="CARDIOLIPIN SYNTHASE"/>
    <property type="match status" value="1"/>
</dbReference>
<keyword evidence="9 13" id="KW-0472">Membrane</keyword>
<dbReference type="PROSITE" id="PS50035">
    <property type="entry name" value="PLD"/>
    <property type="match status" value="2"/>
</dbReference>
<sequence length="494" mass="55905">MVSLLERLGELPFWLIVFAWILDVGIRVVMLGIVPGNRRPTTAMAWLLAIFFIPAVGLALFLLFGNFRLSERRVRRQLEINKRVLGYTLHLESDDALEQVSPAVASAVTLNRRLGAFPLDAGNGFEFVMDYRESLQRMTEAVDSARQYVHVQFYIIGDDPEYVSPFLDALERAVARGVKVRLLFDHLGTLRVKGYQDLLKRMTDAGIEWRAMLPISPRRRQWRRPDLRNHRKMVVVDGEVAFTGSQNLIEPGYKRPSAHKIGREWVDLMARVTGPMVTGLDVVFATDWSQEAGDDDLLDDVVSGGVAPDAGNVTAQIVPSGPGFESENNLRLFNTLIYGALEKLTITSPYFIPDDSLLYAITTAAQRGVHVELFVSEKTDQFLVHHAQQSYYAQLLVAGVRIFRYRSPIVLHTKCFTVDDDVAVFGSSNMDMRSFSLNREVSLMLVGEDAVQELDRVQAEYRRNSSELTLVEWMHRPRLSKWVDNACRLTATLQ</sequence>
<keyword evidence="10" id="KW-0594">Phospholipid biosynthesis</keyword>
<dbReference type="Pfam" id="PF13091">
    <property type="entry name" value="PLDc_2"/>
    <property type="match status" value="2"/>
</dbReference>
<dbReference type="SMART" id="SM00155">
    <property type="entry name" value="PLDc"/>
    <property type="match status" value="2"/>
</dbReference>
<evidence type="ECO:0000256" key="12">
    <source>
        <dbReference type="NCBIfam" id="TIGR04265"/>
    </source>
</evidence>
<feature type="transmembrane region" description="Helical" evidence="13">
    <location>
        <begin position="12"/>
        <end position="34"/>
    </location>
</feature>
<feature type="transmembrane region" description="Helical" evidence="13">
    <location>
        <begin position="46"/>
        <end position="67"/>
    </location>
</feature>
<dbReference type="PANTHER" id="PTHR21248:SF22">
    <property type="entry name" value="PHOSPHOLIPASE D"/>
    <property type="match status" value="1"/>
</dbReference>
<keyword evidence="4" id="KW-0808">Transferase</keyword>
<evidence type="ECO:0000256" key="13">
    <source>
        <dbReference type="SAM" id="Phobius"/>
    </source>
</evidence>
<keyword evidence="6" id="KW-0677">Repeat</keyword>
<keyword evidence="7 13" id="KW-1133">Transmembrane helix</keyword>
<dbReference type="InterPro" id="IPR022924">
    <property type="entry name" value="Cardiolipin_synthase"/>
</dbReference>
<keyword evidence="2" id="KW-1003">Cell membrane</keyword>
<evidence type="ECO:0000256" key="6">
    <source>
        <dbReference type="ARBA" id="ARBA00022737"/>
    </source>
</evidence>
<dbReference type="Gene3D" id="3.30.870.10">
    <property type="entry name" value="Endonuclease Chain A"/>
    <property type="match status" value="2"/>
</dbReference>
<dbReference type="InterPro" id="IPR025202">
    <property type="entry name" value="PLD-like_dom"/>
</dbReference>
<dbReference type="InterPro" id="IPR001736">
    <property type="entry name" value="PLipase_D/transphosphatidylase"/>
</dbReference>
<protein>
    <recommendedName>
        <fullName evidence="12">Cardiolipin synthase</fullName>
        <ecNumber evidence="12">2.7.8.-</ecNumber>
    </recommendedName>
</protein>
<accession>A0A4Q8ADU0</accession>
<evidence type="ECO:0000256" key="4">
    <source>
        <dbReference type="ARBA" id="ARBA00022679"/>
    </source>
</evidence>
<dbReference type="CDD" id="cd09158">
    <property type="entry name" value="PLDc_EcCLS_like_2"/>
    <property type="match status" value="1"/>
</dbReference>
<evidence type="ECO:0000256" key="8">
    <source>
        <dbReference type="ARBA" id="ARBA00023098"/>
    </source>
</evidence>